<protein>
    <submittedName>
        <fullName evidence="1">24925_t:CDS:1</fullName>
    </submittedName>
</protein>
<comment type="caution">
    <text evidence="1">The sequence shown here is derived from an EMBL/GenBank/DDBJ whole genome shotgun (WGS) entry which is preliminary data.</text>
</comment>
<organism evidence="1 2">
    <name type="scientific">Dentiscutata erythropus</name>
    <dbReference type="NCBI Taxonomy" id="1348616"/>
    <lineage>
        <taxon>Eukaryota</taxon>
        <taxon>Fungi</taxon>
        <taxon>Fungi incertae sedis</taxon>
        <taxon>Mucoromycota</taxon>
        <taxon>Glomeromycotina</taxon>
        <taxon>Glomeromycetes</taxon>
        <taxon>Diversisporales</taxon>
        <taxon>Gigasporaceae</taxon>
        <taxon>Dentiscutata</taxon>
    </lineage>
</organism>
<dbReference type="Proteomes" id="UP000789405">
    <property type="component" value="Unassembled WGS sequence"/>
</dbReference>
<proteinExistence type="predicted"/>
<keyword evidence="2" id="KW-1185">Reference proteome</keyword>
<gene>
    <name evidence="1" type="ORF">DERYTH_LOCUS22800</name>
</gene>
<dbReference type="AlphaFoldDB" id="A0A9N9JVF4"/>
<reference evidence="1" key="1">
    <citation type="submission" date="2021-06" db="EMBL/GenBank/DDBJ databases">
        <authorList>
            <person name="Kallberg Y."/>
            <person name="Tangrot J."/>
            <person name="Rosling A."/>
        </authorList>
    </citation>
    <scope>NUCLEOTIDE SEQUENCE</scope>
    <source>
        <strain evidence="1">MA453B</strain>
    </source>
</reference>
<sequence length="57" mass="6205">EFVKLATSISNIGTISLSAATECTKEIITFLIGKLPNHWISTGTLSQWNKEVAKISL</sequence>
<evidence type="ECO:0000313" key="1">
    <source>
        <dbReference type="EMBL" id="CAG8798041.1"/>
    </source>
</evidence>
<evidence type="ECO:0000313" key="2">
    <source>
        <dbReference type="Proteomes" id="UP000789405"/>
    </source>
</evidence>
<accession>A0A9N9JVF4</accession>
<feature type="non-terminal residue" evidence="1">
    <location>
        <position position="57"/>
    </location>
</feature>
<feature type="non-terminal residue" evidence="1">
    <location>
        <position position="1"/>
    </location>
</feature>
<dbReference type="OrthoDB" id="2441313at2759"/>
<dbReference type="EMBL" id="CAJVPY010032675">
    <property type="protein sequence ID" value="CAG8798041.1"/>
    <property type="molecule type" value="Genomic_DNA"/>
</dbReference>
<name>A0A9N9JVF4_9GLOM</name>